<proteinExistence type="predicted"/>
<evidence type="ECO:0000313" key="2">
    <source>
        <dbReference type="Proteomes" id="UP001519349"/>
    </source>
</evidence>
<evidence type="ECO:0000313" key="1">
    <source>
        <dbReference type="EMBL" id="MBP2620340.1"/>
    </source>
</evidence>
<protein>
    <recommendedName>
        <fullName evidence="3">DUF961 domain-containing protein</fullName>
    </recommendedName>
</protein>
<organism evidence="1 2">
    <name type="scientific">Streptococcus panodentis</name>
    <dbReference type="NCBI Taxonomy" id="1581472"/>
    <lineage>
        <taxon>Bacteria</taxon>
        <taxon>Bacillati</taxon>
        <taxon>Bacillota</taxon>
        <taxon>Bacilli</taxon>
        <taxon>Lactobacillales</taxon>
        <taxon>Streptococcaceae</taxon>
        <taxon>Streptococcus</taxon>
    </lineage>
</organism>
<gene>
    <name evidence="1" type="ORF">DHL47_03125</name>
</gene>
<evidence type="ECO:0008006" key="3">
    <source>
        <dbReference type="Google" id="ProtNLM"/>
    </source>
</evidence>
<name>A0ABS5AV24_9STRE</name>
<reference evidence="1 2" key="1">
    <citation type="submission" date="2018-05" db="EMBL/GenBank/DDBJ databases">
        <title>Draft genome sequence of Streptococcus panodentis CCUG 70867T.</title>
        <authorList>
            <person name="Salva-Serra F."/>
            <person name="Mendez V."/>
            <person name="Jaen-Luchoro D."/>
            <person name="Gonzales-Siles L."/>
            <person name="Karlsson R."/>
            <person name="Engstrom-Jakobsson H."/>
            <person name="Busquets A."/>
            <person name="Gomila M."/>
            <person name="Pineiro-Iglesias B."/>
            <person name="Bennasar-Figueras A."/>
            <person name="Seeger M."/>
            <person name="Moore E."/>
        </authorList>
    </citation>
    <scope>NUCLEOTIDE SEQUENCE [LARGE SCALE GENOMIC DNA]</scope>
    <source>
        <strain evidence="1 2">CCUG 70867</strain>
    </source>
</reference>
<sequence length="134" mass="15100">MTFVIEKFNTSTDPYNVANLGKLTFVGFREAFEISEDGEREGRATHIEVFSEKLNDVIGLKLPDGYQPEEVPFMSEIEVIGKASPFIYNFNRTVNQRNADPYEVRSYGFALRVDGFKKATAPAPKADKPQENKG</sequence>
<dbReference type="EMBL" id="QFAY01000004">
    <property type="protein sequence ID" value="MBP2620340.1"/>
    <property type="molecule type" value="Genomic_DNA"/>
</dbReference>
<keyword evidence="2" id="KW-1185">Reference proteome</keyword>
<dbReference type="Proteomes" id="UP001519349">
    <property type="component" value="Unassembled WGS sequence"/>
</dbReference>
<accession>A0ABS5AV24</accession>
<comment type="caution">
    <text evidence="1">The sequence shown here is derived from an EMBL/GenBank/DDBJ whole genome shotgun (WGS) entry which is preliminary data.</text>
</comment>
<dbReference type="RefSeq" id="WP_209550853.1">
    <property type="nucleotide sequence ID" value="NZ_QFAY01000004.1"/>
</dbReference>